<feature type="non-terminal residue" evidence="2">
    <location>
        <position position="252"/>
    </location>
</feature>
<reference evidence="2 3" key="1">
    <citation type="submission" date="2020-08" db="EMBL/GenBank/DDBJ databases">
        <title>Genome sequencing of Purple Non-Sulfur Bacteria from various extreme environments.</title>
        <authorList>
            <person name="Mayer M."/>
        </authorList>
    </citation>
    <scope>NUCLEOTIDE SEQUENCE [LARGE SCALE GENOMIC DNA]</scope>
    <source>
        <strain evidence="2 3">JA135</strain>
    </source>
</reference>
<evidence type="ECO:0000313" key="2">
    <source>
        <dbReference type="EMBL" id="MBB4287665.1"/>
    </source>
</evidence>
<protein>
    <submittedName>
        <fullName evidence="2">Phage-related baseplate assembly protein</fullName>
    </submittedName>
</protein>
<sequence>MNDYAVIDLARLPPPDVLQLLEYEAEVSALLADFQGRYPDYSAILESDPVMKLLEAMAYRLVLRVAEWNDGARGLMLAYASGTTLDHLAALMNVSRLTVTPADDTSDPPTPAVMETDDALRARAQLAWEGLSTAGPAGAYQFHAREADGRVRDVAVDSPTPGDVVVTVLGHDGDGAAPPDLVAAVEARLAADDVRPLTDRVTVRSATVTPYVVEATLWLYAGPASAPVLSAAEAAVAETVARLHALGHDVSR</sequence>
<dbReference type="PANTHER" id="PTHR35862:SF1">
    <property type="entry name" value="FELS-2 PROPHAGE PROTEIN"/>
    <property type="match status" value="1"/>
</dbReference>
<dbReference type="InterPro" id="IPR058531">
    <property type="entry name" value="Baseplate_J_M"/>
</dbReference>
<dbReference type="PIRSF" id="PIRSF020481">
    <property type="entry name" value="BAP"/>
    <property type="match status" value="1"/>
</dbReference>
<proteinExistence type="predicted"/>
<name>A0A7W6S3E7_9PROT</name>
<dbReference type="RefSeq" id="WP_184437646.1">
    <property type="nucleotide sequence ID" value="NZ_JACIGI010000046.1"/>
</dbReference>
<gene>
    <name evidence="2" type="ORF">GGD88_003420</name>
</gene>
<evidence type="ECO:0000313" key="3">
    <source>
        <dbReference type="Proteomes" id="UP000555728"/>
    </source>
</evidence>
<accession>A0A7W6S3E7</accession>
<dbReference type="PANTHER" id="PTHR35862">
    <property type="entry name" value="FELS-2 PROPHAGE PROTEIN"/>
    <property type="match status" value="1"/>
</dbReference>
<dbReference type="Proteomes" id="UP000555728">
    <property type="component" value="Unassembled WGS sequence"/>
</dbReference>
<feature type="domain" description="Baseplate J-like central" evidence="1">
    <location>
        <begin position="132"/>
        <end position="204"/>
    </location>
</feature>
<organism evidence="2 3">
    <name type="scientific">Roseospira goensis</name>
    <dbReference type="NCBI Taxonomy" id="391922"/>
    <lineage>
        <taxon>Bacteria</taxon>
        <taxon>Pseudomonadati</taxon>
        <taxon>Pseudomonadota</taxon>
        <taxon>Alphaproteobacteria</taxon>
        <taxon>Rhodospirillales</taxon>
        <taxon>Rhodospirillaceae</taxon>
        <taxon>Roseospira</taxon>
    </lineage>
</organism>
<evidence type="ECO:0000259" key="1">
    <source>
        <dbReference type="Pfam" id="PF26078"/>
    </source>
</evidence>
<dbReference type="InterPro" id="IPR052726">
    <property type="entry name" value="Phage_Baseplate_Hub"/>
</dbReference>
<dbReference type="EMBL" id="JACIGI010000046">
    <property type="protein sequence ID" value="MBB4287665.1"/>
    <property type="molecule type" value="Genomic_DNA"/>
</dbReference>
<keyword evidence="3" id="KW-1185">Reference proteome</keyword>
<comment type="caution">
    <text evidence="2">The sequence shown here is derived from an EMBL/GenBank/DDBJ whole genome shotgun (WGS) entry which is preliminary data.</text>
</comment>
<dbReference type="Pfam" id="PF26078">
    <property type="entry name" value="Baseplate_J_M"/>
    <property type="match status" value="1"/>
</dbReference>
<dbReference type="AlphaFoldDB" id="A0A7W6S3E7"/>
<dbReference type="InterPro" id="IPR014507">
    <property type="entry name" value="Baseplate_assembly_J_pred"/>
</dbReference>